<feature type="compositionally biased region" description="Low complexity" evidence="2">
    <location>
        <begin position="117"/>
        <end position="127"/>
    </location>
</feature>
<feature type="domain" description="Calponin-homology (CH)" evidence="3">
    <location>
        <begin position="527"/>
        <end position="637"/>
    </location>
</feature>
<accession>A0A0M0JJ87</accession>
<dbReference type="GO" id="GO:0007015">
    <property type="term" value="P:actin filament organization"/>
    <property type="evidence" value="ECO:0007669"/>
    <property type="project" value="TreeGrafter"/>
</dbReference>
<dbReference type="PANTHER" id="PTHR47385:SF14">
    <property type="entry name" value="TRANSGELIN"/>
    <property type="match status" value="1"/>
</dbReference>
<protein>
    <submittedName>
        <fullName evidence="4">Calponin homology domain-containing protein</fullName>
    </submittedName>
</protein>
<sequence>MDQAPSQLLSEALPKPTTARPTPTTAPPKPITALPEPITAPSEPITAPTEPITAPPEPITAPTEPITAPTEPITAPPEPITAPPEPAELPNSTERAACLEAAPPAAPSDESTKDPASHASAHHNAAPPAAPSDESTKDPASHASAHHNAAPPASPSDESTKDPASLLPRLPPLPRRPPPPSPSRRTSMPPAAAETQSLPVPAAEALEPSAAAAEEPPAALEPATAPAALEPATAPVALEPATAPGALEPATAPDALEPADDAVKRAAAVKVQAARRAQFDRARVAELREQRAQARREELAAELRESEATRAAAVKVQAARRAQLDRARVGQLREQRAQARREALASRAALDVEALDPFASDVEASDVEAKDAASPGRQHTKALELLKARLGGGFDKGDVGASVPMRRRPSCSVSAVVSTLASGAEATDGGAHHGASRVSKWATVKAIDDSAQRQRLAKPSKSPRPSAVVSAGSAAPSPLPDVSAVVSEAESSASCRSSGSYRSVGEETPDLVLATQPTELRAAAYDEDMENDAREWIEAVTGAPVGDKECSFKDLLMSGEVLCELVNVIVPGSCPPPVVPKNALVAPAVHRENIGNYLQACTAIGLLPSDSFQTVDLYEGRDMMAVLRQVHALGRLAQRLGFDGPTLGARESTAAPRTFSEAQLRESREQESCSTSRRVP</sequence>
<feature type="coiled-coil region" evidence="1">
    <location>
        <begin position="277"/>
        <end position="309"/>
    </location>
</feature>
<feature type="compositionally biased region" description="Low complexity" evidence="2">
    <location>
        <begin position="60"/>
        <end position="73"/>
    </location>
</feature>
<evidence type="ECO:0000259" key="3">
    <source>
        <dbReference type="PROSITE" id="PS50021"/>
    </source>
</evidence>
<dbReference type="InterPro" id="IPR036872">
    <property type="entry name" value="CH_dom_sf"/>
</dbReference>
<reference evidence="5" key="1">
    <citation type="journal article" date="2015" name="PLoS Genet.">
        <title>Genome Sequence and Transcriptome Analyses of Chrysochromulina tobin: Metabolic Tools for Enhanced Algal Fitness in the Prominent Order Prymnesiales (Haptophyceae).</title>
        <authorList>
            <person name="Hovde B.T."/>
            <person name="Deodato C.R."/>
            <person name="Hunsperger H.M."/>
            <person name="Ryken S.A."/>
            <person name="Yost W."/>
            <person name="Jha R.K."/>
            <person name="Patterson J."/>
            <person name="Monnat R.J. Jr."/>
            <person name="Barlow S.B."/>
            <person name="Starkenburg S.R."/>
            <person name="Cattolico R.A."/>
        </authorList>
    </citation>
    <scope>NUCLEOTIDE SEQUENCE</scope>
    <source>
        <strain evidence="5">CCMP291</strain>
    </source>
</reference>
<evidence type="ECO:0000256" key="1">
    <source>
        <dbReference type="SAM" id="Coils"/>
    </source>
</evidence>
<proteinExistence type="predicted"/>
<dbReference type="GO" id="GO:0015629">
    <property type="term" value="C:actin cytoskeleton"/>
    <property type="evidence" value="ECO:0007669"/>
    <property type="project" value="TreeGrafter"/>
</dbReference>
<feature type="compositionally biased region" description="Pro residues" evidence="2">
    <location>
        <begin position="169"/>
        <end position="182"/>
    </location>
</feature>
<dbReference type="OrthoDB" id="21595at2759"/>
<dbReference type="GO" id="GO:0051015">
    <property type="term" value="F:actin filament binding"/>
    <property type="evidence" value="ECO:0007669"/>
    <property type="project" value="TreeGrafter"/>
</dbReference>
<feature type="compositionally biased region" description="Low complexity" evidence="2">
    <location>
        <begin position="31"/>
        <end position="52"/>
    </location>
</feature>
<dbReference type="PROSITE" id="PS50021">
    <property type="entry name" value="CH"/>
    <property type="match status" value="1"/>
</dbReference>
<dbReference type="PROSITE" id="PS50096">
    <property type="entry name" value="IQ"/>
    <property type="match status" value="2"/>
</dbReference>
<dbReference type="SMART" id="SM00033">
    <property type="entry name" value="CH"/>
    <property type="match status" value="1"/>
</dbReference>
<feature type="compositionally biased region" description="Low complexity" evidence="2">
    <location>
        <begin position="183"/>
        <end position="244"/>
    </location>
</feature>
<name>A0A0M0JJ87_9EUKA</name>
<dbReference type="Proteomes" id="UP000037460">
    <property type="component" value="Unassembled WGS sequence"/>
</dbReference>
<feature type="compositionally biased region" description="Low complexity" evidence="2">
    <location>
        <begin position="463"/>
        <end position="485"/>
    </location>
</feature>
<dbReference type="InterPro" id="IPR050606">
    <property type="entry name" value="Calponin-like"/>
</dbReference>
<keyword evidence="5" id="KW-1185">Reference proteome</keyword>
<dbReference type="AlphaFoldDB" id="A0A0M0JJ87"/>
<feature type="region of interest" description="Disordered" evidence="2">
    <location>
        <begin position="449"/>
        <end position="485"/>
    </location>
</feature>
<dbReference type="InterPro" id="IPR003096">
    <property type="entry name" value="SM22_calponin"/>
</dbReference>
<keyword evidence="1" id="KW-0175">Coiled coil</keyword>
<feature type="region of interest" description="Disordered" evidence="2">
    <location>
        <begin position="647"/>
        <end position="680"/>
    </location>
</feature>
<dbReference type="PRINTS" id="PR00888">
    <property type="entry name" value="SM22CALPONIN"/>
</dbReference>
<dbReference type="InterPro" id="IPR001715">
    <property type="entry name" value="CH_dom"/>
</dbReference>
<feature type="region of interest" description="Disordered" evidence="2">
    <location>
        <begin position="1"/>
        <end position="259"/>
    </location>
</feature>
<feature type="compositionally biased region" description="Low complexity" evidence="2">
    <location>
        <begin position="12"/>
        <end position="23"/>
    </location>
</feature>
<comment type="caution">
    <text evidence="4">The sequence shown here is derived from an EMBL/GenBank/DDBJ whole genome shotgun (WGS) entry which is preliminary data.</text>
</comment>
<organism evidence="4 5">
    <name type="scientific">Chrysochromulina tobinii</name>
    <dbReference type="NCBI Taxonomy" id="1460289"/>
    <lineage>
        <taxon>Eukaryota</taxon>
        <taxon>Haptista</taxon>
        <taxon>Haptophyta</taxon>
        <taxon>Prymnesiophyceae</taxon>
        <taxon>Prymnesiales</taxon>
        <taxon>Chrysochromulinaceae</taxon>
        <taxon>Chrysochromulina</taxon>
    </lineage>
</organism>
<evidence type="ECO:0000313" key="4">
    <source>
        <dbReference type="EMBL" id="KOO26397.1"/>
    </source>
</evidence>
<dbReference type="Gene3D" id="1.10.418.10">
    <property type="entry name" value="Calponin-like domain"/>
    <property type="match status" value="1"/>
</dbReference>
<feature type="compositionally biased region" description="Pro residues" evidence="2">
    <location>
        <begin position="74"/>
        <end position="87"/>
    </location>
</feature>
<feature type="compositionally biased region" description="Low complexity" evidence="2">
    <location>
        <begin position="141"/>
        <end position="151"/>
    </location>
</feature>
<dbReference type="PANTHER" id="PTHR47385">
    <property type="entry name" value="CALPONIN"/>
    <property type="match status" value="1"/>
</dbReference>
<evidence type="ECO:0000313" key="5">
    <source>
        <dbReference type="Proteomes" id="UP000037460"/>
    </source>
</evidence>
<dbReference type="EMBL" id="JWZX01002858">
    <property type="protein sequence ID" value="KOO26397.1"/>
    <property type="molecule type" value="Genomic_DNA"/>
</dbReference>
<gene>
    <name evidence="4" type="ORF">Ctob_010682</name>
</gene>
<dbReference type="SUPFAM" id="SSF47576">
    <property type="entry name" value="Calponin-homology domain, CH-domain"/>
    <property type="match status" value="1"/>
</dbReference>
<dbReference type="Pfam" id="PF00307">
    <property type="entry name" value="CH"/>
    <property type="match status" value="1"/>
</dbReference>
<evidence type="ECO:0000256" key="2">
    <source>
        <dbReference type="SAM" id="MobiDB-lite"/>
    </source>
</evidence>